<sequence length="119" mass="13515">CNICTMCSCHNECSYEYFTYWCGICRLHQGQQQTKYHQANGPIFIGTTQEVEWGPKWYKKGGKLAQIISCPRTVIRATSVVLRQANQQHQSIGGPGQLREQLQQCKDKPRIHSSGSKQA</sequence>
<feature type="non-terminal residue" evidence="1">
    <location>
        <position position="1"/>
    </location>
</feature>
<dbReference type="AlphaFoldDB" id="A0AAV2RTW6"/>
<gene>
    <name evidence="1" type="ORF">MNOR_LOCUS28034</name>
</gene>
<accession>A0AAV2RTW6</accession>
<proteinExistence type="predicted"/>
<dbReference type="EMBL" id="CAXKWB010030296">
    <property type="protein sequence ID" value="CAL4137297.1"/>
    <property type="molecule type" value="Genomic_DNA"/>
</dbReference>
<keyword evidence="2" id="KW-1185">Reference proteome</keyword>
<organism evidence="1 2">
    <name type="scientific">Meganyctiphanes norvegica</name>
    <name type="common">Northern krill</name>
    <name type="synonym">Thysanopoda norvegica</name>
    <dbReference type="NCBI Taxonomy" id="48144"/>
    <lineage>
        <taxon>Eukaryota</taxon>
        <taxon>Metazoa</taxon>
        <taxon>Ecdysozoa</taxon>
        <taxon>Arthropoda</taxon>
        <taxon>Crustacea</taxon>
        <taxon>Multicrustacea</taxon>
        <taxon>Malacostraca</taxon>
        <taxon>Eumalacostraca</taxon>
        <taxon>Eucarida</taxon>
        <taxon>Euphausiacea</taxon>
        <taxon>Euphausiidae</taxon>
        <taxon>Meganyctiphanes</taxon>
    </lineage>
</organism>
<dbReference type="Proteomes" id="UP001497623">
    <property type="component" value="Unassembled WGS sequence"/>
</dbReference>
<protein>
    <submittedName>
        <fullName evidence="1">Uncharacterized protein</fullName>
    </submittedName>
</protein>
<name>A0AAV2RTW6_MEGNR</name>
<evidence type="ECO:0000313" key="1">
    <source>
        <dbReference type="EMBL" id="CAL4137297.1"/>
    </source>
</evidence>
<evidence type="ECO:0000313" key="2">
    <source>
        <dbReference type="Proteomes" id="UP001497623"/>
    </source>
</evidence>
<comment type="caution">
    <text evidence="1">The sequence shown here is derived from an EMBL/GenBank/DDBJ whole genome shotgun (WGS) entry which is preliminary data.</text>
</comment>
<reference evidence="1 2" key="1">
    <citation type="submission" date="2024-05" db="EMBL/GenBank/DDBJ databases">
        <authorList>
            <person name="Wallberg A."/>
        </authorList>
    </citation>
    <scope>NUCLEOTIDE SEQUENCE [LARGE SCALE GENOMIC DNA]</scope>
</reference>